<keyword evidence="2" id="KW-1185">Reference proteome</keyword>
<dbReference type="Proteomes" id="UP001386955">
    <property type="component" value="Unassembled WGS sequence"/>
</dbReference>
<comment type="caution">
    <text evidence="1">The sequence shown here is derived from an EMBL/GenBank/DDBJ whole genome shotgun (WGS) entry which is preliminary data.</text>
</comment>
<dbReference type="EMBL" id="JAYMYS010000005">
    <property type="protein sequence ID" value="KAK7392095.1"/>
    <property type="molecule type" value="Genomic_DNA"/>
</dbReference>
<evidence type="ECO:0000313" key="2">
    <source>
        <dbReference type="Proteomes" id="UP001386955"/>
    </source>
</evidence>
<sequence length="76" mass="8670">MPSKVNHSCIVVGGEKIMLFSKPWNEVMTKMEGIPIMQGNVQYNILQREKSVGNVDETWPHRLKEEVSPKALSFIN</sequence>
<proteinExistence type="predicted"/>
<reference evidence="1 2" key="1">
    <citation type="submission" date="2024-01" db="EMBL/GenBank/DDBJ databases">
        <title>The genomes of 5 underutilized Papilionoideae crops provide insights into root nodulation and disease resistanc.</title>
        <authorList>
            <person name="Jiang F."/>
        </authorList>
    </citation>
    <scope>NUCLEOTIDE SEQUENCE [LARGE SCALE GENOMIC DNA]</scope>
    <source>
        <strain evidence="1">DUOXIRENSHENG_FW03</strain>
        <tissue evidence="1">Leaves</tissue>
    </source>
</reference>
<gene>
    <name evidence="1" type="ORF">VNO78_20522</name>
</gene>
<name>A0AAN9XH80_PSOTE</name>
<protein>
    <submittedName>
        <fullName evidence="1">Uncharacterized protein</fullName>
    </submittedName>
</protein>
<organism evidence="1 2">
    <name type="scientific">Psophocarpus tetragonolobus</name>
    <name type="common">Winged bean</name>
    <name type="synonym">Dolichos tetragonolobus</name>
    <dbReference type="NCBI Taxonomy" id="3891"/>
    <lineage>
        <taxon>Eukaryota</taxon>
        <taxon>Viridiplantae</taxon>
        <taxon>Streptophyta</taxon>
        <taxon>Embryophyta</taxon>
        <taxon>Tracheophyta</taxon>
        <taxon>Spermatophyta</taxon>
        <taxon>Magnoliopsida</taxon>
        <taxon>eudicotyledons</taxon>
        <taxon>Gunneridae</taxon>
        <taxon>Pentapetalae</taxon>
        <taxon>rosids</taxon>
        <taxon>fabids</taxon>
        <taxon>Fabales</taxon>
        <taxon>Fabaceae</taxon>
        <taxon>Papilionoideae</taxon>
        <taxon>50 kb inversion clade</taxon>
        <taxon>NPAAA clade</taxon>
        <taxon>indigoferoid/millettioid clade</taxon>
        <taxon>Phaseoleae</taxon>
        <taxon>Psophocarpus</taxon>
    </lineage>
</organism>
<evidence type="ECO:0000313" key="1">
    <source>
        <dbReference type="EMBL" id="KAK7392095.1"/>
    </source>
</evidence>
<accession>A0AAN9XH80</accession>
<dbReference type="AlphaFoldDB" id="A0AAN9XH80"/>